<organism evidence="7 8">
    <name type="scientific">Trichocoleus desertorum GB2-A4</name>
    <dbReference type="NCBI Taxonomy" id="2933944"/>
    <lineage>
        <taxon>Bacteria</taxon>
        <taxon>Bacillati</taxon>
        <taxon>Cyanobacteriota</taxon>
        <taxon>Cyanophyceae</taxon>
        <taxon>Leptolyngbyales</taxon>
        <taxon>Trichocoleusaceae</taxon>
        <taxon>Trichocoleus</taxon>
    </lineage>
</organism>
<evidence type="ECO:0000256" key="3">
    <source>
        <dbReference type="ARBA" id="ARBA00022448"/>
    </source>
</evidence>
<dbReference type="Proteomes" id="UP001464891">
    <property type="component" value="Unassembled WGS sequence"/>
</dbReference>
<evidence type="ECO:0000256" key="2">
    <source>
        <dbReference type="ARBA" id="ARBA00008814"/>
    </source>
</evidence>
<protein>
    <submittedName>
        <fullName evidence="7">Iron-siderophore ABC transporter substrate-binding protein</fullName>
    </submittedName>
</protein>
<feature type="compositionally biased region" description="Polar residues" evidence="5">
    <location>
        <begin position="60"/>
        <end position="80"/>
    </location>
</feature>
<keyword evidence="3" id="KW-0813">Transport</keyword>
<dbReference type="Pfam" id="PF01497">
    <property type="entry name" value="Peripla_BP_2"/>
    <property type="match status" value="1"/>
</dbReference>
<accession>A0ABV0JBP4</accession>
<dbReference type="CDD" id="cd01146">
    <property type="entry name" value="FhuD"/>
    <property type="match status" value="1"/>
</dbReference>
<evidence type="ECO:0000256" key="1">
    <source>
        <dbReference type="ARBA" id="ARBA00004196"/>
    </source>
</evidence>
<evidence type="ECO:0000259" key="6">
    <source>
        <dbReference type="PROSITE" id="PS50983"/>
    </source>
</evidence>
<dbReference type="Gene3D" id="3.40.50.1980">
    <property type="entry name" value="Nitrogenase molybdenum iron protein domain"/>
    <property type="match status" value="2"/>
</dbReference>
<name>A0ABV0JBP4_9CYAN</name>
<evidence type="ECO:0000256" key="5">
    <source>
        <dbReference type="SAM" id="MobiDB-lite"/>
    </source>
</evidence>
<comment type="caution">
    <text evidence="7">The sequence shown here is derived from an EMBL/GenBank/DDBJ whole genome shotgun (WGS) entry which is preliminary data.</text>
</comment>
<keyword evidence="8" id="KW-1185">Reference proteome</keyword>
<feature type="domain" description="Fe/B12 periplasmic-binding" evidence="6">
    <location>
        <begin position="91"/>
        <end position="363"/>
    </location>
</feature>
<feature type="region of interest" description="Disordered" evidence="5">
    <location>
        <begin position="58"/>
        <end position="80"/>
    </location>
</feature>
<comment type="similarity">
    <text evidence="2">Belongs to the bacterial solute-binding protein 8 family.</text>
</comment>
<dbReference type="PANTHER" id="PTHR30532:SF25">
    <property type="entry name" value="IRON(III) DICITRATE-BINDING PERIPLASMIC PROTEIN"/>
    <property type="match status" value="1"/>
</dbReference>
<dbReference type="SUPFAM" id="SSF53807">
    <property type="entry name" value="Helical backbone' metal receptor"/>
    <property type="match status" value="1"/>
</dbReference>
<dbReference type="EMBL" id="JAMPKM010000013">
    <property type="protein sequence ID" value="MEP0819204.1"/>
    <property type="molecule type" value="Genomic_DNA"/>
</dbReference>
<evidence type="ECO:0000313" key="7">
    <source>
        <dbReference type="EMBL" id="MEP0819204.1"/>
    </source>
</evidence>
<evidence type="ECO:0000256" key="4">
    <source>
        <dbReference type="ARBA" id="ARBA00022729"/>
    </source>
</evidence>
<comment type="subcellular location">
    <subcellularLocation>
        <location evidence="1">Cell envelope</location>
    </subcellularLocation>
</comment>
<reference evidence="7 8" key="1">
    <citation type="submission" date="2022-04" db="EMBL/GenBank/DDBJ databases">
        <title>Positive selection, recombination, and allopatry shape intraspecific diversity of widespread and dominant cyanobacteria.</title>
        <authorList>
            <person name="Wei J."/>
            <person name="Shu W."/>
            <person name="Hu C."/>
        </authorList>
    </citation>
    <scope>NUCLEOTIDE SEQUENCE [LARGE SCALE GENOMIC DNA]</scope>
    <source>
        <strain evidence="7 8">GB2-A4</strain>
    </source>
</reference>
<keyword evidence="4" id="KW-0732">Signal</keyword>
<evidence type="ECO:0000313" key="8">
    <source>
        <dbReference type="Proteomes" id="UP001464891"/>
    </source>
</evidence>
<proteinExistence type="inferred from homology"/>
<sequence length="363" mass="39628">MNMLRVVRQLKFYSQEMGKIWRSQLPSVMQGYRDRWLRLSLLLLLTLMTTVACGRDVVSDSDSQPSLSTPTTTETRSVQHAMGTTQVPAAPQRVVSLSWLDTVLSLGVQPIGSNQVNDSYLQERAAGIPNVGRSGAPSLEKILALKPDLILGWQTDHKAIYPQLSRIASTVIDSGEGSGAWKKTLQLYAQALGKTAEAEQLMAKYKARLAEFKQKMGASGSQPDQTQVSVVRVYPDGISLYLKDSFCGTILADAGLSRPSTQSLSASEAKALGGNPVQLSISRELLSQADGDVLFVWTGENDAKSAQAAQKQLEQLKSDPLWANLKAVKQNRVYQVPKYWIGSGPIAANLVIDDLFKYLVDEA</sequence>
<dbReference type="RefSeq" id="WP_348252369.1">
    <property type="nucleotide sequence ID" value="NZ_JAMPKM010000013.1"/>
</dbReference>
<dbReference type="PROSITE" id="PS50983">
    <property type="entry name" value="FE_B12_PBP"/>
    <property type="match status" value="1"/>
</dbReference>
<gene>
    <name evidence="7" type="ORF">NC998_19060</name>
</gene>
<dbReference type="PANTHER" id="PTHR30532">
    <property type="entry name" value="IRON III DICITRATE-BINDING PERIPLASMIC PROTEIN"/>
    <property type="match status" value="1"/>
</dbReference>
<dbReference type="InterPro" id="IPR002491">
    <property type="entry name" value="ABC_transptr_periplasmic_BD"/>
</dbReference>
<dbReference type="InterPro" id="IPR051313">
    <property type="entry name" value="Bact_iron-sidero_bind"/>
</dbReference>